<dbReference type="Pfam" id="PF05685">
    <property type="entry name" value="Uma2"/>
    <property type="match status" value="1"/>
</dbReference>
<protein>
    <submittedName>
        <fullName evidence="2">Uma2 family endonuclease</fullName>
    </submittedName>
</protein>
<dbReference type="InterPro" id="IPR008538">
    <property type="entry name" value="Uma2"/>
</dbReference>
<dbReference type="RefSeq" id="WP_390318464.1">
    <property type="nucleotide sequence ID" value="NZ_JBHSPB010000013.1"/>
</dbReference>
<dbReference type="Proteomes" id="UP001596083">
    <property type="component" value="Unassembled WGS sequence"/>
</dbReference>
<dbReference type="InterPro" id="IPR011335">
    <property type="entry name" value="Restrct_endonuc-II-like"/>
</dbReference>
<dbReference type="GO" id="GO:0004519">
    <property type="term" value="F:endonuclease activity"/>
    <property type="evidence" value="ECO:0007669"/>
    <property type="project" value="UniProtKB-KW"/>
</dbReference>
<evidence type="ECO:0000259" key="1">
    <source>
        <dbReference type="Pfam" id="PF05685"/>
    </source>
</evidence>
<dbReference type="PANTHER" id="PTHR35400">
    <property type="entry name" value="SLR1083 PROTEIN"/>
    <property type="match status" value="1"/>
</dbReference>
<keyword evidence="2" id="KW-0540">Nuclease</keyword>
<dbReference type="InterPro" id="IPR012296">
    <property type="entry name" value="Nuclease_put_TT1808"/>
</dbReference>
<keyword evidence="2" id="KW-0255">Endonuclease</keyword>
<reference evidence="3" key="1">
    <citation type="journal article" date="2019" name="Int. J. Syst. Evol. Microbiol.">
        <title>The Global Catalogue of Microorganisms (GCM) 10K type strain sequencing project: providing services to taxonomists for standard genome sequencing and annotation.</title>
        <authorList>
            <consortium name="The Broad Institute Genomics Platform"/>
            <consortium name="The Broad Institute Genome Sequencing Center for Infectious Disease"/>
            <person name="Wu L."/>
            <person name="Ma J."/>
        </authorList>
    </citation>
    <scope>NUCLEOTIDE SEQUENCE [LARGE SCALE GENOMIC DNA]</scope>
    <source>
        <strain evidence="3">CGMCC 4.7304</strain>
    </source>
</reference>
<evidence type="ECO:0000313" key="2">
    <source>
        <dbReference type="EMBL" id="MFC5722770.1"/>
    </source>
</evidence>
<organism evidence="2 3">
    <name type="scientific">Streptomyces gamaensis</name>
    <dbReference type="NCBI Taxonomy" id="1763542"/>
    <lineage>
        <taxon>Bacteria</taxon>
        <taxon>Bacillati</taxon>
        <taxon>Actinomycetota</taxon>
        <taxon>Actinomycetes</taxon>
        <taxon>Kitasatosporales</taxon>
        <taxon>Streptomycetaceae</taxon>
        <taxon>Streptomyces</taxon>
    </lineage>
</organism>
<dbReference type="Gene3D" id="3.90.1570.10">
    <property type="entry name" value="tt1808, chain A"/>
    <property type="match status" value="1"/>
</dbReference>
<dbReference type="CDD" id="cd06260">
    <property type="entry name" value="DUF820-like"/>
    <property type="match status" value="1"/>
</dbReference>
<keyword evidence="3" id="KW-1185">Reference proteome</keyword>
<proteinExistence type="predicted"/>
<name>A0ABW0Z843_9ACTN</name>
<accession>A0ABW0Z843</accession>
<sequence>MTPRLERPVTAGEMRNFKAIDKAFPDLHAEMIDGEVCIDTRATGAHGQMVMSLGAQLLAKWCVMTEVNTVWAGWHGTTYLRPDISVADPSHRGANRKEFPADELILVAEVVSESNPENDTRRKVGKYALAGVPYYLVVDPIEGRCLLYSLPAEGRYRSQVETKFGDPVQLGAPLDAELDTTGLFTY</sequence>
<dbReference type="SUPFAM" id="SSF52980">
    <property type="entry name" value="Restriction endonuclease-like"/>
    <property type="match status" value="1"/>
</dbReference>
<comment type="caution">
    <text evidence="2">The sequence shown here is derived from an EMBL/GenBank/DDBJ whole genome shotgun (WGS) entry which is preliminary data.</text>
</comment>
<keyword evidence="2" id="KW-0378">Hydrolase</keyword>
<dbReference type="EMBL" id="JBHSPB010000013">
    <property type="protein sequence ID" value="MFC5722770.1"/>
    <property type="molecule type" value="Genomic_DNA"/>
</dbReference>
<evidence type="ECO:0000313" key="3">
    <source>
        <dbReference type="Proteomes" id="UP001596083"/>
    </source>
</evidence>
<dbReference type="PANTHER" id="PTHR35400:SF3">
    <property type="entry name" value="SLL1072 PROTEIN"/>
    <property type="match status" value="1"/>
</dbReference>
<gene>
    <name evidence="2" type="ORF">ACFP1Z_21610</name>
</gene>
<feature type="domain" description="Putative restriction endonuclease" evidence="1">
    <location>
        <begin position="24"/>
        <end position="174"/>
    </location>
</feature>